<organism evidence="3 4">
    <name type="scientific">Flintibacter faecis</name>
    <dbReference type="NCBI Taxonomy" id="2763047"/>
    <lineage>
        <taxon>Bacteria</taxon>
        <taxon>Bacillati</taxon>
        <taxon>Bacillota</taxon>
        <taxon>Clostridia</taxon>
        <taxon>Eubacteriales</taxon>
        <taxon>Flintibacter</taxon>
    </lineage>
</organism>
<evidence type="ECO:0000313" key="3">
    <source>
        <dbReference type="EMBL" id="MBC5718211.1"/>
    </source>
</evidence>
<keyword evidence="4" id="KW-1185">Reference proteome</keyword>
<keyword evidence="2" id="KW-1133">Transmembrane helix</keyword>
<proteinExistence type="predicted"/>
<keyword evidence="2" id="KW-0812">Transmembrane</keyword>
<evidence type="ECO:0000256" key="2">
    <source>
        <dbReference type="SAM" id="Phobius"/>
    </source>
</evidence>
<keyword evidence="2" id="KW-0472">Membrane</keyword>
<name>A0A8J6J6U1_9FIRM</name>
<dbReference type="EMBL" id="JACOPN010000012">
    <property type="protein sequence ID" value="MBC5718211.1"/>
    <property type="molecule type" value="Genomic_DNA"/>
</dbReference>
<dbReference type="RefSeq" id="WP_186879277.1">
    <property type="nucleotide sequence ID" value="NZ_JACOPN010000012.1"/>
</dbReference>
<dbReference type="AlphaFoldDB" id="A0A8J6J6U1"/>
<comment type="caution">
    <text evidence="3">The sequence shown here is derived from an EMBL/GenBank/DDBJ whole genome shotgun (WGS) entry which is preliminary data.</text>
</comment>
<feature type="region of interest" description="Disordered" evidence="1">
    <location>
        <begin position="228"/>
        <end position="252"/>
    </location>
</feature>
<feature type="transmembrane region" description="Helical" evidence="2">
    <location>
        <begin position="138"/>
        <end position="159"/>
    </location>
</feature>
<dbReference type="Pfam" id="PF10112">
    <property type="entry name" value="Halogen_Hydrol"/>
    <property type="match status" value="1"/>
</dbReference>
<evidence type="ECO:0000256" key="1">
    <source>
        <dbReference type="SAM" id="MobiDB-lite"/>
    </source>
</evidence>
<dbReference type="InterPro" id="IPR018770">
    <property type="entry name" value="ChloroindolylP_hydrolase"/>
</dbReference>
<protein>
    <submittedName>
        <fullName evidence="3">5-bromo-4-chloroindolyl phosphate hydrolysis family protein</fullName>
    </submittedName>
</protein>
<sequence length="389" mass="42218">MHMDQKSKEELRSWIFPILMLIFVTPLGVLLVVLKLLGGGGLSRGQRREQRTQGYAAQSATRSPLGARTTGGQGGQTVSPAAAPQVSQQIARLAKKGKQLALLGGGLSVVTVLALAVSMRNVMYWLIHGEFAWFLDDLLAQLPALCVLAVGLGLLVDGIRRQRRAGRFRGYLAMIGEKKSVAISALASATGRPKNKVCADLEDMLDAGLFPSGYLNYGGDRFVLGGGLEDQPESQDTAPAAKAQPQPSKADRGAENAILDEIRQVNDQVANEKLSAQIDRIGVITAKILEYQKSRPEKAPQLHSFLSYYLPTTLKILRAYGQLESQQIAGENITAAMTRIEGMMDKVVEGFEKQLDQLFQGDTMDITADVDVLEQMLARDGLTGEQLRL</sequence>
<dbReference type="Proteomes" id="UP000602260">
    <property type="component" value="Unassembled WGS sequence"/>
</dbReference>
<evidence type="ECO:0000313" key="4">
    <source>
        <dbReference type="Proteomes" id="UP000602260"/>
    </source>
</evidence>
<feature type="compositionally biased region" description="Low complexity" evidence="1">
    <location>
        <begin position="238"/>
        <end position="248"/>
    </location>
</feature>
<accession>A0A8J6J6U1</accession>
<feature type="region of interest" description="Disordered" evidence="1">
    <location>
        <begin position="41"/>
        <end position="80"/>
    </location>
</feature>
<reference evidence="3" key="1">
    <citation type="submission" date="2020-08" db="EMBL/GenBank/DDBJ databases">
        <title>Genome public.</title>
        <authorList>
            <person name="Liu C."/>
            <person name="Sun Q."/>
        </authorList>
    </citation>
    <scope>NUCLEOTIDE SEQUENCE</scope>
    <source>
        <strain evidence="3">BX5</strain>
    </source>
</reference>
<feature type="transmembrane region" description="Helical" evidence="2">
    <location>
        <begin position="14"/>
        <end position="38"/>
    </location>
</feature>
<feature type="transmembrane region" description="Helical" evidence="2">
    <location>
        <begin position="100"/>
        <end position="118"/>
    </location>
</feature>
<feature type="compositionally biased region" description="Polar residues" evidence="1">
    <location>
        <begin position="52"/>
        <end position="62"/>
    </location>
</feature>
<gene>
    <name evidence="3" type="ORF">H8S55_12985</name>
</gene>